<dbReference type="Proteomes" id="UP000008076">
    <property type="component" value="Unassembled WGS sequence"/>
</dbReference>
<evidence type="ECO:0000313" key="2">
    <source>
        <dbReference type="Proteomes" id="UP000008076"/>
    </source>
</evidence>
<accession>B0EKE2</accession>
<dbReference type="SUPFAM" id="SSF109604">
    <property type="entry name" value="HD-domain/PDEase-like"/>
    <property type="match status" value="1"/>
</dbReference>
<dbReference type="RefSeq" id="XP_001738660.1">
    <property type="nucleotide sequence ID" value="XM_001738608.1"/>
</dbReference>
<dbReference type="VEuPathDB" id="AmoebaDB:EDI_133850"/>
<dbReference type="OrthoDB" id="430679at2759"/>
<dbReference type="EMBL" id="DS549727">
    <property type="protein sequence ID" value="EDR24980.1"/>
    <property type="molecule type" value="Genomic_DNA"/>
</dbReference>
<gene>
    <name evidence="1" type="ORF">EDI_133850</name>
</gene>
<organism evidence="2">
    <name type="scientific">Entamoeba dispar (strain ATCC PRA-260 / SAW760)</name>
    <dbReference type="NCBI Taxonomy" id="370354"/>
    <lineage>
        <taxon>Eukaryota</taxon>
        <taxon>Amoebozoa</taxon>
        <taxon>Evosea</taxon>
        <taxon>Archamoebae</taxon>
        <taxon>Mastigamoebida</taxon>
        <taxon>Entamoebidae</taxon>
        <taxon>Entamoeba</taxon>
    </lineage>
</organism>
<keyword evidence="2" id="KW-1185">Reference proteome</keyword>
<sequence>MTLDFDIFLSVLTFTTQKHPFQLRKGVQPMLNTQLKRHKQHIEELAEHFGKQITQYVCEVTDNKKHDKVTGKNYKLSIVKQFLKEVT</sequence>
<dbReference type="GeneID" id="5883776"/>
<reference evidence="2" key="1">
    <citation type="submission" date="2007-12" db="EMBL/GenBank/DDBJ databases">
        <title>Annotation of Entamoeba dispar SAW760.</title>
        <authorList>
            <person name="Lorenzi H."/>
            <person name="Inman J."/>
            <person name="Schobel S."/>
            <person name="Amedeo P."/>
            <person name="Caler E."/>
        </authorList>
    </citation>
    <scope>NUCLEOTIDE SEQUENCE [LARGE SCALE GENOMIC DNA]</scope>
    <source>
        <strain evidence="2">ATCC PRA-260 / SAW760</strain>
    </source>
</reference>
<name>B0EKE2_ENTDS</name>
<dbReference type="KEGG" id="edi:EDI_133850"/>
<protein>
    <submittedName>
        <fullName evidence="1">Uncharacterized protein</fullName>
    </submittedName>
</protein>
<proteinExistence type="predicted"/>
<evidence type="ECO:0000313" key="1">
    <source>
        <dbReference type="EMBL" id="EDR24980.1"/>
    </source>
</evidence>
<dbReference type="AlphaFoldDB" id="B0EKE2"/>